<evidence type="ECO:0000313" key="3">
    <source>
        <dbReference type="EMBL" id="RRD06280.1"/>
    </source>
</evidence>
<feature type="transmembrane region" description="Helical" evidence="2">
    <location>
        <begin position="146"/>
        <end position="173"/>
    </location>
</feature>
<keyword evidence="2" id="KW-0472">Membrane</keyword>
<sequence length="232" mass="24212">MASWTDGAAYAPLTRPDGFAEPLADPLPRAEPTPAVTAGAIAPPSGFAPMPPAPALAELGVPVSVTRDPGRPFEVRSALLTATPDLGGHRDPRAPFQITTSLSAPGQPALMPPDPSELMAAPAHPYGPYGAPAQLTPERLHAQRGLITIAGCAFLLTMLVPVAAPYLFATAGVMLLRTSREGRQFAWAAFGIALLTWIASFVGAATIAADLVRWVGACFGITCLVWAFNRRP</sequence>
<feature type="region of interest" description="Disordered" evidence="1">
    <location>
        <begin position="11"/>
        <end position="43"/>
    </location>
</feature>
<name>A0A3P1TAB8_9ACTN</name>
<protein>
    <submittedName>
        <fullName evidence="3">Uncharacterized protein</fullName>
    </submittedName>
</protein>
<feature type="transmembrane region" description="Helical" evidence="2">
    <location>
        <begin position="211"/>
        <end position="228"/>
    </location>
</feature>
<proteinExistence type="predicted"/>
<evidence type="ECO:0000256" key="1">
    <source>
        <dbReference type="SAM" id="MobiDB-lite"/>
    </source>
</evidence>
<dbReference type="RefSeq" id="WP_124843145.1">
    <property type="nucleotide sequence ID" value="NZ_RQZG01000003.1"/>
</dbReference>
<keyword evidence="2" id="KW-0812">Transmembrane</keyword>
<dbReference type="Proteomes" id="UP000280819">
    <property type="component" value="Unassembled WGS sequence"/>
</dbReference>
<dbReference type="OrthoDB" id="3734606at2"/>
<feature type="transmembrane region" description="Helical" evidence="2">
    <location>
        <begin position="185"/>
        <end position="205"/>
    </location>
</feature>
<accession>A0A3P1TAB8</accession>
<gene>
    <name evidence="3" type="ORF">EII34_03935</name>
</gene>
<dbReference type="AlphaFoldDB" id="A0A3P1TAB8"/>
<keyword evidence="2" id="KW-1133">Transmembrane helix</keyword>
<evidence type="ECO:0000256" key="2">
    <source>
        <dbReference type="SAM" id="Phobius"/>
    </source>
</evidence>
<comment type="caution">
    <text evidence="3">The sequence shown here is derived from an EMBL/GenBank/DDBJ whole genome shotgun (WGS) entry which is preliminary data.</text>
</comment>
<reference evidence="3 4" key="1">
    <citation type="submission" date="2018-11" db="EMBL/GenBank/DDBJ databases">
        <title>Genomes From Bacteria Associated with the Canine Oral Cavity: a Test Case for Automated Genome-Based Taxonomic Assignment.</title>
        <authorList>
            <person name="Coil D.A."/>
            <person name="Jospin G."/>
            <person name="Darling A.E."/>
            <person name="Wallis C."/>
            <person name="Davis I.J."/>
            <person name="Harris S."/>
            <person name="Eisen J.A."/>
            <person name="Holcombe L.J."/>
            <person name="O'Flynn C."/>
        </authorList>
    </citation>
    <scope>NUCLEOTIDE SEQUENCE [LARGE SCALE GENOMIC DNA]</scope>
    <source>
        <strain evidence="3 4">OH887_COT-365</strain>
    </source>
</reference>
<dbReference type="EMBL" id="RQZG01000003">
    <property type="protein sequence ID" value="RRD06280.1"/>
    <property type="molecule type" value="Genomic_DNA"/>
</dbReference>
<evidence type="ECO:0000313" key="4">
    <source>
        <dbReference type="Proteomes" id="UP000280819"/>
    </source>
</evidence>
<organism evidence="3 4">
    <name type="scientific">Arachnia propionica</name>
    <dbReference type="NCBI Taxonomy" id="1750"/>
    <lineage>
        <taxon>Bacteria</taxon>
        <taxon>Bacillati</taxon>
        <taxon>Actinomycetota</taxon>
        <taxon>Actinomycetes</taxon>
        <taxon>Propionibacteriales</taxon>
        <taxon>Propionibacteriaceae</taxon>
        <taxon>Arachnia</taxon>
    </lineage>
</organism>